<proteinExistence type="predicted"/>
<dbReference type="EMBL" id="KR029608">
    <property type="protein sequence ID" value="AKH48697.1"/>
    <property type="molecule type" value="Genomic_DNA"/>
</dbReference>
<reference evidence="1" key="1">
    <citation type="journal article" date="2015" name="Front. Microbiol.">
        <title>Combining genomic sequencing methods to explore viral diversity and reveal potential virus-host interactions.</title>
        <authorList>
            <person name="Chow C.E."/>
            <person name="Winget D.M."/>
            <person name="White R.A.III."/>
            <person name="Hallam S.J."/>
            <person name="Suttle C.A."/>
        </authorList>
    </citation>
    <scope>NUCLEOTIDE SEQUENCE</scope>
    <source>
        <strain evidence="1">Oxic3_2</strain>
    </source>
</reference>
<reference evidence="1" key="2">
    <citation type="submission" date="2015-03" db="EMBL/GenBank/DDBJ databases">
        <authorList>
            <person name="Chow C.-E.T."/>
            <person name="Winget D.M."/>
            <person name="White R.A.III."/>
            <person name="Hallam S.J."/>
            <person name="Suttle C.A."/>
        </authorList>
    </citation>
    <scope>NUCLEOTIDE SEQUENCE</scope>
    <source>
        <strain evidence="1">Oxic3_2</strain>
    </source>
</reference>
<name>A0A0F7LBE6_9VIRU</name>
<sequence length="68" mass="7837">MLISFIRSGDSTEEVVSSKELWVTIFLLKKSLILIVSHFKVKFIWLGVPRADGIIIERESYTICVSFF</sequence>
<protein>
    <submittedName>
        <fullName evidence="1">Uncharacterized protein</fullName>
    </submittedName>
</protein>
<organism evidence="1">
    <name type="scientific">uncultured marine virus</name>
    <dbReference type="NCBI Taxonomy" id="186617"/>
    <lineage>
        <taxon>Viruses</taxon>
        <taxon>environmental samples</taxon>
    </lineage>
</organism>
<evidence type="ECO:0000313" key="1">
    <source>
        <dbReference type="EMBL" id="AKH48697.1"/>
    </source>
</evidence>
<accession>A0A0F7LBE6</accession>